<dbReference type="EMBL" id="MU277199">
    <property type="protein sequence ID" value="KAI0064411.1"/>
    <property type="molecule type" value="Genomic_DNA"/>
</dbReference>
<comment type="caution">
    <text evidence="1">The sequence shown here is derived from an EMBL/GenBank/DDBJ whole genome shotgun (WGS) entry which is preliminary data.</text>
</comment>
<proteinExistence type="predicted"/>
<reference evidence="1" key="2">
    <citation type="journal article" date="2022" name="New Phytol.">
        <title>Evolutionary transition to the ectomycorrhizal habit in the genomes of a hyperdiverse lineage of mushroom-forming fungi.</title>
        <authorList>
            <person name="Looney B."/>
            <person name="Miyauchi S."/>
            <person name="Morin E."/>
            <person name="Drula E."/>
            <person name="Courty P.E."/>
            <person name="Kohler A."/>
            <person name="Kuo A."/>
            <person name="LaButti K."/>
            <person name="Pangilinan J."/>
            <person name="Lipzen A."/>
            <person name="Riley R."/>
            <person name="Andreopoulos W."/>
            <person name="He G."/>
            <person name="Johnson J."/>
            <person name="Nolan M."/>
            <person name="Tritt A."/>
            <person name="Barry K.W."/>
            <person name="Grigoriev I.V."/>
            <person name="Nagy L.G."/>
            <person name="Hibbett D."/>
            <person name="Henrissat B."/>
            <person name="Matheny P.B."/>
            <person name="Labbe J."/>
            <person name="Martin F.M."/>
        </authorList>
    </citation>
    <scope>NUCLEOTIDE SEQUENCE</scope>
    <source>
        <strain evidence="1">HHB10654</strain>
    </source>
</reference>
<evidence type="ECO:0000313" key="1">
    <source>
        <dbReference type="EMBL" id="KAI0064411.1"/>
    </source>
</evidence>
<organism evidence="1 2">
    <name type="scientific">Artomyces pyxidatus</name>
    <dbReference type="NCBI Taxonomy" id="48021"/>
    <lineage>
        <taxon>Eukaryota</taxon>
        <taxon>Fungi</taxon>
        <taxon>Dikarya</taxon>
        <taxon>Basidiomycota</taxon>
        <taxon>Agaricomycotina</taxon>
        <taxon>Agaricomycetes</taxon>
        <taxon>Russulales</taxon>
        <taxon>Auriscalpiaceae</taxon>
        <taxon>Artomyces</taxon>
    </lineage>
</organism>
<accession>A0ACB8T8C6</accession>
<evidence type="ECO:0000313" key="2">
    <source>
        <dbReference type="Proteomes" id="UP000814140"/>
    </source>
</evidence>
<reference evidence="1" key="1">
    <citation type="submission" date="2021-03" db="EMBL/GenBank/DDBJ databases">
        <authorList>
            <consortium name="DOE Joint Genome Institute"/>
            <person name="Ahrendt S."/>
            <person name="Looney B.P."/>
            <person name="Miyauchi S."/>
            <person name="Morin E."/>
            <person name="Drula E."/>
            <person name="Courty P.E."/>
            <person name="Chicoki N."/>
            <person name="Fauchery L."/>
            <person name="Kohler A."/>
            <person name="Kuo A."/>
            <person name="Labutti K."/>
            <person name="Pangilinan J."/>
            <person name="Lipzen A."/>
            <person name="Riley R."/>
            <person name="Andreopoulos W."/>
            <person name="He G."/>
            <person name="Johnson J."/>
            <person name="Barry K.W."/>
            <person name="Grigoriev I.V."/>
            <person name="Nagy L."/>
            <person name="Hibbett D."/>
            <person name="Henrissat B."/>
            <person name="Matheny P.B."/>
            <person name="Labbe J."/>
            <person name="Martin F."/>
        </authorList>
    </citation>
    <scope>NUCLEOTIDE SEQUENCE</scope>
    <source>
        <strain evidence="1">HHB10654</strain>
    </source>
</reference>
<keyword evidence="2" id="KW-1185">Reference proteome</keyword>
<gene>
    <name evidence="1" type="ORF">BV25DRAFT_319695</name>
</gene>
<name>A0ACB8T8C6_9AGAM</name>
<dbReference type="Proteomes" id="UP000814140">
    <property type="component" value="Unassembled WGS sequence"/>
</dbReference>
<protein>
    <submittedName>
        <fullName evidence="1">Uncharacterized protein</fullName>
    </submittedName>
</protein>
<sequence>MATTLSPPFIPAMTHTTVTDFHFSDGDLTYSWQRCRPNGDSVVPSTRMEDPFVLVFIHCLGTHKETWLPTVERIFEIQAAAQRDGNAQSLATAVKEVWLLDLVNHGCSAIANEAALHKHPDISSVSRHSRMLRKLWQSGLTDSTKIVAVGHSAGACVTSMSTLGYSLQALPYTTVIAIEPAMLPRAAFATRYENFPQAMVLKEEAKTRKDVWASRAAAHEWFRRRLPWKRWHPRVLELFVEHGLRDLPSVTYPGLKKGVTLSCTRAQEALWLANHELGVESLERLRELCTVIPVHFIFGSECDVMYV</sequence>